<comment type="caution">
    <text evidence="1">The sequence shown here is derived from an EMBL/GenBank/DDBJ whole genome shotgun (WGS) entry which is preliminary data.</text>
</comment>
<dbReference type="Proteomes" id="UP000029643">
    <property type="component" value="Unassembled WGS sequence"/>
</dbReference>
<dbReference type="AlphaFoldDB" id="A0A090WTS2"/>
<protein>
    <submittedName>
        <fullName evidence="1">Uncharacterized protein</fullName>
    </submittedName>
</protein>
<proteinExistence type="predicted"/>
<dbReference type="STRING" id="221126.SAMN04489722_1011"/>
<dbReference type="RefSeq" id="WP_042498743.1">
    <property type="nucleotide sequence ID" value="NZ_BBNU01000010.1"/>
</dbReference>
<accession>A0A090WTS2</accession>
<sequence>MNKLIPIEERESKLLKFGAPKLFIDNIGKIPELEFTVEYVTNAYSYIPDISYYEILKGFNVIPIYDEGESFYVFYITIR</sequence>
<reference evidence="1 2" key="1">
    <citation type="journal article" date="2014" name="Genome Announc.">
        <title>Draft Genome Sequences of Marine Flavobacterium Algibacter lectus Strains SS8 and NR4.</title>
        <authorList>
            <person name="Takatani N."/>
            <person name="Nakanishi M."/>
            <person name="Meirelles P."/>
            <person name="Mino S."/>
            <person name="Suda W."/>
            <person name="Oshima K."/>
            <person name="Hattori M."/>
            <person name="Ohkuma M."/>
            <person name="Hosokawa M."/>
            <person name="Miyashita K."/>
            <person name="Thompson F.L."/>
            <person name="Niwa A."/>
            <person name="Sawabe T."/>
            <person name="Sawabe T."/>
        </authorList>
    </citation>
    <scope>NUCLEOTIDE SEQUENCE [LARGE SCALE GENOMIC DNA]</scope>
    <source>
        <strain evidence="2">JCM19274</strain>
    </source>
</reference>
<evidence type="ECO:0000313" key="1">
    <source>
        <dbReference type="EMBL" id="GAL80480.1"/>
    </source>
</evidence>
<name>A0A090WTS2_9FLAO</name>
<organism evidence="1 2">
    <name type="scientific">Algibacter lectus</name>
    <dbReference type="NCBI Taxonomy" id="221126"/>
    <lineage>
        <taxon>Bacteria</taxon>
        <taxon>Pseudomonadati</taxon>
        <taxon>Bacteroidota</taxon>
        <taxon>Flavobacteriia</taxon>
        <taxon>Flavobacteriales</taxon>
        <taxon>Flavobacteriaceae</taxon>
        <taxon>Algibacter</taxon>
    </lineage>
</organism>
<gene>
    <name evidence="1" type="ORF">JCM19274_770</name>
</gene>
<dbReference type="EMBL" id="BBNU01000010">
    <property type="protein sequence ID" value="GAL80480.1"/>
    <property type="molecule type" value="Genomic_DNA"/>
</dbReference>
<evidence type="ECO:0000313" key="2">
    <source>
        <dbReference type="Proteomes" id="UP000029643"/>
    </source>
</evidence>